<feature type="domain" description="Cyclic nucleotide-binding" evidence="4">
    <location>
        <begin position="377"/>
        <end position="424"/>
    </location>
</feature>
<dbReference type="InterPro" id="IPR000595">
    <property type="entry name" value="cNMP-bd_dom"/>
</dbReference>
<dbReference type="EMBL" id="PDCK01000042">
    <property type="protein sequence ID" value="PRQ40021.1"/>
    <property type="molecule type" value="Genomic_DNA"/>
</dbReference>
<comment type="caution">
    <text evidence="5">The sequence shown here is derived from an EMBL/GenBank/DDBJ whole genome shotgun (WGS) entry which is preliminary data.</text>
</comment>
<evidence type="ECO:0000256" key="2">
    <source>
        <dbReference type="ARBA" id="ARBA00023303"/>
    </source>
</evidence>
<reference evidence="5 6" key="1">
    <citation type="journal article" date="2018" name="Nat. Genet.">
        <title>The Rosa genome provides new insights in the design of modern roses.</title>
        <authorList>
            <person name="Bendahmane M."/>
        </authorList>
    </citation>
    <scope>NUCLEOTIDE SEQUENCE [LARGE SCALE GENOMIC DNA]</scope>
    <source>
        <strain evidence="6">cv. Old Blush</strain>
    </source>
</reference>
<evidence type="ECO:0000256" key="1">
    <source>
        <dbReference type="ARBA" id="ARBA00023286"/>
    </source>
</evidence>
<dbReference type="Gene3D" id="2.60.120.10">
    <property type="entry name" value="Jelly Rolls"/>
    <property type="match status" value="1"/>
</dbReference>
<evidence type="ECO:0000313" key="6">
    <source>
        <dbReference type="Proteomes" id="UP000238479"/>
    </source>
</evidence>
<organism evidence="5 6">
    <name type="scientific">Rosa chinensis</name>
    <name type="common">China rose</name>
    <dbReference type="NCBI Taxonomy" id="74649"/>
    <lineage>
        <taxon>Eukaryota</taxon>
        <taxon>Viridiplantae</taxon>
        <taxon>Streptophyta</taxon>
        <taxon>Embryophyta</taxon>
        <taxon>Tracheophyta</taxon>
        <taxon>Spermatophyta</taxon>
        <taxon>Magnoliopsida</taxon>
        <taxon>eudicotyledons</taxon>
        <taxon>Gunneridae</taxon>
        <taxon>Pentapetalae</taxon>
        <taxon>rosids</taxon>
        <taxon>fabids</taxon>
        <taxon>Rosales</taxon>
        <taxon>Rosaceae</taxon>
        <taxon>Rosoideae</taxon>
        <taxon>Rosoideae incertae sedis</taxon>
        <taxon>Rosa</taxon>
    </lineage>
</organism>
<keyword evidence="1" id="KW-1071">Ligand-gated ion channel</keyword>
<dbReference type="GO" id="GO:0016020">
    <property type="term" value="C:membrane"/>
    <property type="evidence" value="ECO:0007669"/>
    <property type="project" value="UniProtKB-SubCell"/>
</dbReference>
<keyword evidence="1" id="KW-0406">Ion transport</keyword>
<dbReference type="GO" id="GO:0016301">
    <property type="term" value="F:kinase activity"/>
    <property type="evidence" value="ECO:0007669"/>
    <property type="project" value="UniProtKB-KW"/>
</dbReference>
<keyword evidence="5" id="KW-0418">Kinase</keyword>
<keyword evidence="5" id="KW-0808">Transferase</keyword>
<accession>A0A2P6R0R0</accession>
<proteinExistence type="predicted"/>
<feature type="transmembrane region" description="Helical" evidence="3">
    <location>
        <begin position="268"/>
        <end position="289"/>
    </location>
</feature>
<sequence length="424" mass="49076">MFHTICQYFFAALPDGTIVTPHSYPKIIRKHKSFRKDHKLGPKSKWAWEFFLSYLFFPLVDIFVILPLPQVTKLILKVALLRFKCQSVLAFAVIPKLNESRVLDATQTLKSVFLFQYGLRVIRICSLLKNVTRASVNILSEATWANLFFFLLASRVLGAFWYLFSIERKTTCWVKVCKNQGVTCYLYCDDTMVLNPLQLINDYSCSTKTNNTAFDYGIYLLLMLESGGIISQALVCFINGDLDPSTLPCRLLSSFGQSLKTSTYVWEIYFSIVVSISGLVLFALFIGNIQTYLNSKAERVKEMKSNGQEIELWMDFHSLPKCLKTRFRKYQKYRWQETRGVDVGKFPQKLPRDLGRDTKSYLCLDALKKVLESHCNDERVLRAICDHLKPVFYIKDSIIFQKDDQLDEMFIITHGRVRTSTKIN</sequence>
<keyword evidence="2" id="KW-0407">Ion channel</keyword>
<dbReference type="Gene3D" id="1.10.287.630">
    <property type="entry name" value="Helix hairpin bin"/>
    <property type="match status" value="1"/>
</dbReference>
<dbReference type="Gramene" id="PRQ40021">
    <property type="protein sequence ID" value="PRQ40021"/>
    <property type="gene ID" value="RchiOBHm_Chr4g0431571"/>
</dbReference>
<protein>
    <submittedName>
        <fullName evidence="5">Putative cGMP-dependent kinase, Ion transport domain-containing protein</fullName>
    </submittedName>
</protein>
<evidence type="ECO:0000256" key="3">
    <source>
        <dbReference type="SAM" id="Phobius"/>
    </source>
</evidence>
<feature type="transmembrane region" description="Helical" evidence="3">
    <location>
        <begin position="218"/>
        <end position="240"/>
    </location>
</feature>
<keyword evidence="6" id="KW-1185">Reference proteome</keyword>
<dbReference type="PROSITE" id="PS50042">
    <property type="entry name" value="CNMP_BINDING_3"/>
    <property type="match status" value="1"/>
</dbReference>
<keyword evidence="3" id="KW-1133">Transmembrane helix</keyword>
<dbReference type="InterPro" id="IPR018490">
    <property type="entry name" value="cNMP-bd_dom_sf"/>
</dbReference>
<name>A0A2P6R0R0_ROSCH</name>
<keyword evidence="3" id="KW-0472">Membrane</keyword>
<feature type="transmembrane region" description="Helical" evidence="3">
    <location>
        <begin position="144"/>
        <end position="164"/>
    </location>
</feature>
<keyword evidence="1" id="KW-0813">Transport</keyword>
<dbReference type="PANTHER" id="PTHR45651:SF36">
    <property type="entry name" value="CYCLIC NUCLEOTIDE-BINDING DOMAIN-CONTAINING PROTEIN"/>
    <property type="match status" value="1"/>
</dbReference>
<dbReference type="AlphaFoldDB" id="A0A2P6R0R0"/>
<evidence type="ECO:0000259" key="4">
    <source>
        <dbReference type="PROSITE" id="PS50042"/>
    </source>
</evidence>
<evidence type="ECO:0000313" key="5">
    <source>
        <dbReference type="EMBL" id="PRQ40021.1"/>
    </source>
</evidence>
<dbReference type="SUPFAM" id="SSF51206">
    <property type="entry name" value="cAMP-binding domain-like"/>
    <property type="match status" value="1"/>
</dbReference>
<dbReference type="SUPFAM" id="SSF81324">
    <property type="entry name" value="Voltage-gated potassium channels"/>
    <property type="match status" value="1"/>
</dbReference>
<dbReference type="CDD" id="cd00038">
    <property type="entry name" value="CAP_ED"/>
    <property type="match status" value="1"/>
</dbReference>
<dbReference type="PANTHER" id="PTHR45651">
    <property type="entry name" value="CYCLIC NUCLEOTIDE-GATED ION CHANNEL 15-RELATED-RELATED"/>
    <property type="match status" value="1"/>
</dbReference>
<keyword evidence="3" id="KW-0812">Transmembrane</keyword>
<dbReference type="InterPro" id="IPR014710">
    <property type="entry name" value="RmlC-like_jellyroll"/>
</dbReference>
<gene>
    <name evidence="5" type="ORF">RchiOBHm_Chr4g0431571</name>
</gene>
<dbReference type="Proteomes" id="UP000238479">
    <property type="component" value="Chromosome 4"/>
</dbReference>
<feature type="transmembrane region" description="Helical" evidence="3">
    <location>
        <begin position="46"/>
        <end position="66"/>
    </location>
</feature>
<dbReference type="GO" id="GO:0034220">
    <property type="term" value="P:monoatomic ion transmembrane transport"/>
    <property type="evidence" value="ECO:0007669"/>
    <property type="project" value="UniProtKB-KW"/>
</dbReference>